<dbReference type="Proteomes" id="UP001432027">
    <property type="component" value="Unassembled WGS sequence"/>
</dbReference>
<feature type="non-terminal residue" evidence="1">
    <location>
        <position position="1"/>
    </location>
</feature>
<reference evidence="1" key="1">
    <citation type="submission" date="2023-10" db="EMBL/GenBank/DDBJ databases">
        <title>Genome assembly of Pristionchus species.</title>
        <authorList>
            <person name="Yoshida K."/>
            <person name="Sommer R.J."/>
        </authorList>
    </citation>
    <scope>NUCLEOTIDE SEQUENCE</scope>
    <source>
        <strain evidence="1">RS0144</strain>
    </source>
</reference>
<comment type="caution">
    <text evidence="1">The sequence shown here is derived from an EMBL/GenBank/DDBJ whole genome shotgun (WGS) entry which is preliminary data.</text>
</comment>
<keyword evidence="2" id="KW-1185">Reference proteome</keyword>
<sequence length="135" mass="15439">HIEKLSAELIRGIIDIIPESIFHLRSASKTLRDRVDTYVSQVQSSRLIDRLAINGAHKDGHWPLETGLLYISAHIHLHKADLFELRLKHFSTKLDADVANKISRKEDDNERIYSMVLNVKDEEMIICLRSSIGAL</sequence>
<feature type="non-terminal residue" evidence="1">
    <location>
        <position position="135"/>
    </location>
</feature>
<name>A0AAV5SX77_9BILA</name>
<dbReference type="EMBL" id="BTSX01000002">
    <property type="protein sequence ID" value="GMS86972.1"/>
    <property type="molecule type" value="Genomic_DNA"/>
</dbReference>
<evidence type="ECO:0000313" key="1">
    <source>
        <dbReference type="EMBL" id="GMS86972.1"/>
    </source>
</evidence>
<evidence type="ECO:0008006" key="3">
    <source>
        <dbReference type="Google" id="ProtNLM"/>
    </source>
</evidence>
<evidence type="ECO:0000313" key="2">
    <source>
        <dbReference type="Proteomes" id="UP001432027"/>
    </source>
</evidence>
<dbReference type="AlphaFoldDB" id="A0AAV5SX77"/>
<accession>A0AAV5SX77</accession>
<gene>
    <name evidence="1" type="ORF">PENTCL1PPCAC_9147</name>
</gene>
<protein>
    <recommendedName>
        <fullName evidence="3">F-box domain-containing protein</fullName>
    </recommendedName>
</protein>
<proteinExistence type="predicted"/>
<organism evidence="1 2">
    <name type="scientific">Pristionchus entomophagus</name>
    <dbReference type="NCBI Taxonomy" id="358040"/>
    <lineage>
        <taxon>Eukaryota</taxon>
        <taxon>Metazoa</taxon>
        <taxon>Ecdysozoa</taxon>
        <taxon>Nematoda</taxon>
        <taxon>Chromadorea</taxon>
        <taxon>Rhabditida</taxon>
        <taxon>Rhabditina</taxon>
        <taxon>Diplogasteromorpha</taxon>
        <taxon>Diplogasteroidea</taxon>
        <taxon>Neodiplogasteridae</taxon>
        <taxon>Pristionchus</taxon>
    </lineage>
</organism>